<accession>A0A6P7SCJ7</accession>
<feature type="region of interest" description="Disordered" evidence="5">
    <location>
        <begin position="29"/>
        <end position="92"/>
    </location>
</feature>
<dbReference type="InterPro" id="IPR051482">
    <property type="entry name" value="Cholesterol_transport"/>
</dbReference>
<dbReference type="Proteomes" id="UP000515154">
    <property type="component" value="Linkage group LG5"/>
</dbReference>
<sequence length="935" mass="106452">MNKQHARSLLELGHRDEDNLDLAADTPGVLQHRQHHQSSSSMSSTPYNAAFSTTNQSSSHGRDSGLMVDVTPPRSPKIGHKNQDRRHSPKPLHRHKELKFERNLTAMSNRLSDRIEASLLISSVCEPLLIVTPPTPCIPRKRSSESLRTASLESLIMSSCGMTKETLKDECSTDDSRDERTSNVPWVTRSPCIQEADETKNNSSSVSFVDTLYLDNDIPVHKDDGDTIDVGTWSDSSSRANDSMQERKSTGTSCEKSSESERTDILKGSTHERAFEKSLDNVMDKISDRSFDLSMHFDKNSFSDTGRDDESRSLKQTKAEKKRKSSSWYSVLSPTYKSRSEDYKKIFKEIPNDERLIVDYSCALQKDILVHGRMFISQNWVCFYANIFRWETVLTIPCKEICAITKEKTARVIPNAIQIATEKDKYFFTSFGTRDKTFMMLFRIWQNALMDQPMTPQEQWHWVHISYGEELGLTSSDDDYVPPPGLDYLRDRHITKEDGSIAGKDCPTDSSDQHVVQTESITNADDTDLVATDDAFEPSQDPIVNGDEPLTDFGDTTEESDDGEGLPSCRNPVKCPSEETGEIICTGHEHFSKTYMNEVFSIPVDKMFEYLFTDSPFFRHFAEVRKTYELVLPPWQEEPDADGNRQRTITYTLTLGASLGPKNSTATENQVCYKQSQPGMLYVIDTSTTMASVPYTESFYVEHRYCITRASYTKCRLKVTSDVRYRKTLWGIVKNIIEKNAAHGCSEYFHSLACELQAESEKLEQNHSGSHSVSKKKVRKRRRQIGSTSETPVQRPGADSKSKAKSVTPSSPSKSQLSKDEKIIKLNADTMIRIVCFVLVLLVMFNAVLFYKLWSLESYANTIYLPYLKNGLQNKDNYPQNQEEWAELLKQQQVLHESELERWREILSAAVILVDQVKLSLSQLQETLQHRHQSR</sequence>
<dbReference type="PANTHER" id="PTHR23319:SF4">
    <property type="entry name" value="GRAM DOMAIN CONTAINING 1B, ISOFORM E"/>
    <property type="match status" value="1"/>
</dbReference>
<keyword evidence="4 6" id="KW-0472">Membrane</keyword>
<dbReference type="GO" id="GO:0032366">
    <property type="term" value="P:intracellular sterol transport"/>
    <property type="evidence" value="ECO:0007669"/>
    <property type="project" value="TreeGrafter"/>
</dbReference>
<dbReference type="InterPro" id="IPR031968">
    <property type="entry name" value="VASt"/>
</dbReference>
<dbReference type="GO" id="GO:0005789">
    <property type="term" value="C:endoplasmic reticulum membrane"/>
    <property type="evidence" value="ECO:0007669"/>
    <property type="project" value="UniProtKB-ARBA"/>
</dbReference>
<feature type="region of interest" description="Disordered" evidence="5">
    <location>
        <begin position="536"/>
        <end position="573"/>
    </location>
</feature>
<evidence type="ECO:0000313" key="8">
    <source>
        <dbReference type="Proteomes" id="UP000515154"/>
    </source>
</evidence>
<dbReference type="GO" id="GO:0120015">
    <property type="term" value="F:sterol transfer activity"/>
    <property type="evidence" value="ECO:0007669"/>
    <property type="project" value="TreeGrafter"/>
</dbReference>
<evidence type="ECO:0000313" key="9">
    <source>
        <dbReference type="RefSeq" id="XP_029636052.1"/>
    </source>
</evidence>
<organism evidence="8 9">
    <name type="scientific">Octopus sinensis</name>
    <name type="common">East Asian common octopus</name>
    <dbReference type="NCBI Taxonomy" id="2607531"/>
    <lineage>
        <taxon>Eukaryota</taxon>
        <taxon>Metazoa</taxon>
        <taxon>Spiralia</taxon>
        <taxon>Lophotrochozoa</taxon>
        <taxon>Mollusca</taxon>
        <taxon>Cephalopoda</taxon>
        <taxon>Coleoidea</taxon>
        <taxon>Octopodiformes</taxon>
        <taxon>Octopoda</taxon>
        <taxon>Incirrata</taxon>
        <taxon>Octopodidae</taxon>
        <taxon>Octopus</taxon>
    </lineage>
</organism>
<dbReference type="Pfam" id="PF02893">
    <property type="entry name" value="GRAM"/>
    <property type="match status" value="1"/>
</dbReference>
<feature type="transmembrane region" description="Helical" evidence="6">
    <location>
        <begin position="831"/>
        <end position="851"/>
    </location>
</feature>
<comment type="subcellular location">
    <subcellularLocation>
        <location evidence="1">Membrane</location>
        <topology evidence="1">Single-pass membrane protein</topology>
    </subcellularLocation>
</comment>
<name>A0A6P7SCJ7_9MOLL</name>
<dbReference type="CDD" id="cd13220">
    <property type="entry name" value="PH-GRAM_GRAMDC"/>
    <property type="match status" value="1"/>
</dbReference>
<feature type="domain" description="VASt" evidence="7">
    <location>
        <begin position="590"/>
        <end position="764"/>
    </location>
</feature>
<keyword evidence="8" id="KW-1185">Reference proteome</keyword>
<dbReference type="KEGG" id="osn:115211607"/>
<evidence type="ECO:0000259" key="7">
    <source>
        <dbReference type="PROSITE" id="PS51778"/>
    </source>
</evidence>
<feature type="compositionally biased region" description="Polar residues" evidence="5">
    <location>
        <begin position="233"/>
        <end position="243"/>
    </location>
</feature>
<feature type="compositionally biased region" description="Polar residues" evidence="5">
    <location>
        <begin position="805"/>
        <end position="815"/>
    </location>
</feature>
<evidence type="ECO:0000256" key="5">
    <source>
        <dbReference type="SAM" id="MobiDB-lite"/>
    </source>
</evidence>
<feature type="compositionally biased region" description="Polar residues" evidence="5">
    <location>
        <begin position="45"/>
        <end position="59"/>
    </location>
</feature>
<evidence type="ECO:0000256" key="1">
    <source>
        <dbReference type="ARBA" id="ARBA00004167"/>
    </source>
</evidence>
<dbReference type="InterPro" id="IPR004182">
    <property type="entry name" value="GRAM"/>
</dbReference>
<gene>
    <name evidence="9" type="primary">LOC115211607</name>
</gene>
<dbReference type="Pfam" id="PF16016">
    <property type="entry name" value="VASt"/>
    <property type="match status" value="1"/>
</dbReference>
<feature type="region of interest" description="Disordered" evidence="5">
    <location>
        <begin position="765"/>
        <end position="815"/>
    </location>
</feature>
<proteinExistence type="predicted"/>
<feature type="compositionally biased region" description="Acidic residues" evidence="5">
    <location>
        <begin position="555"/>
        <end position="564"/>
    </location>
</feature>
<dbReference type="PANTHER" id="PTHR23319">
    <property type="entry name" value="GRAM DOMAIN CONTAINING 1B, ISOFORM E"/>
    <property type="match status" value="1"/>
</dbReference>
<keyword evidence="2 6" id="KW-0812">Transmembrane</keyword>
<dbReference type="RefSeq" id="XP_029636052.1">
    <property type="nucleotide sequence ID" value="XM_029780192.2"/>
</dbReference>
<feature type="compositionally biased region" description="Basic residues" evidence="5">
    <location>
        <begin position="773"/>
        <end position="784"/>
    </location>
</feature>
<dbReference type="InterPro" id="IPR011993">
    <property type="entry name" value="PH-like_dom_sf"/>
</dbReference>
<evidence type="ECO:0000256" key="4">
    <source>
        <dbReference type="ARBA" id="ARBA00023136"/>
    </source>
</evidence>
<dbReference type="FunFam" id="2.30.29.30:FF:000008">
    <property type="entry name" value="GRAM domain containing 1B"/>
    <property type="match status" value="1"/>
</dbReference>
<keyword evidence="3 6" id="KW-1133">Transmembrane helix</keyword>
<dbReference type="SMART" id="SM00568">
    <property type="entry name" value="GRAM"/>
    <property type="match status" value="1"/>
</dbReference>
<dbReference type="GO" id="GO:0005886">
    <property type="term" value="C:plasma membrane"/>
    <property type="evidence" value="ECO:0007669"/>
    <property type="project" value="TreeGrafter"/>
</dbReference>
<evidence type="ECO:0000256" key="6">
    <source>
        <dbReference type="SAM" id="Phobius"/>
    </source>
</evidence>
<dbReference type="Gene3D" id="2.30.29.30">
    <property type="entry name" value="Pleckstrin-homology domain (PH domain)/Phosphotyrosine-binding domain (PTB)"/>
    <property type="match status" value="1"/>
</dbReference>
<dbReference type="GO" id="GO:0032934">
    <property type="term" value="F:sterol binding"/>
    <property type="evidence" value="ECO:0007669"/>
    <property type="project" value="TreeGrafter"/>
</dbReference>
<reference evidence="9" key="1">
    <citation type="submission" date="2025-08" db="UniProtKB">
        <authorList>
            <consortium name="RefSeq"/>
        </authorList>
    </citation>
    <scope>IDENTIFICATION</scope>
</reference>
<protein>
    <submittedName>
        <fullName evidence="9">Protein Aster-B isoform X1</fullName>
    </submittedName>
</protein>
<dbReference type="GO" id="GO:0140268">
    <property type="term" value="C:endoplasmic reticulum-plasma membrane contact site"/>
    <property type="evidence" value="ECO:0007669"/>
    <property type="project" value="TreeGrafter"/>
</dbReference>
<dbReference type="PROSITE" id="PS51778">
    <property type="entry name" value="VAST"/>
    <property type="match status" value="1"/>
</dbReference>
<feature type="compositionally biased region" description="Basic and acidic residues" evidence="5">
    <location>
        <begin position="256"/>
        <end position="270"/>
    </location>
</feature>
<dbReference type="AlphaFoldDB" id="A0A6P7SCJ7"/>
<evidence type="ECO:0000256" key="2">
    <source>
        <dbReference type="ARBA" id="ARBA00022692"/>
    </source>
</evidence>
<evidence type="ECO:0000256" key="3">
    <source>
        <dbReference type="ARBA" id="ARBA00022989"/>
    </source>
</evidence>
<feature type="region of interest" description="Disordered" evidence="5">
    <location>
        <begin position="220"/>
        <end position="270"/>
    </location>
</feature>